<gene>
    <name evidence="1" type="ORF">CP976_13655</name>
</gene>
<protein>
    <submittedName>
        <fullName evidence="1">Uncharacterized protein</fullName>
    </submittedName>
</protein>
<dbReference type="AlphaFoldDB" id="A0A5J6I894"/>
<evidence type="ECO:0000313" key="2">
    <source>
        <dbReference type="Proteomes" id="UP000326598"/>
    </source>
</evidence>
<sequence>MAFHDDGDVFEVCDTKADGAGVTGYVYEKDPVTLNVKMVRSVSDGGDAGCGKISDYDVGRWQVYMLLDSHAAGVPSVKSEWFTE</sequence>
<accession>A0A5J6I894</accession>
<evidence type="ECO:0000313" key="1">
    <source>
        <dbReference type="EMBL" id="QEV25107.1"/>
    </source>
</evidence>
<dbReference type="EMBL" id="CP023694">
    <property type="protein sequence ID" value="QEV25107.1"/>
    <property type="molecule type" value="Genomic_DNA"/>
</dbReference>
<dbReference type="Proteomes" id="UP000326598">
    <property type="component" value="Chromosome"/>
</dbReference>
<name>A0A5J6I894_STRC4</name>
<reference evidence="1 2" key="1">
    <citation type="submission" date="2017-09" db="EMBL/GenBank/DDBJ databases">
        <authorList>
            <person name="Lee N."/>
            <person name="Cho B.-K."/>
        </authorList>
    </citation>
    <scope>NUCLEOTIDE SEQUENCE [LARGE SCALE GENOMIC DNA]</scope>
    <source>
        <strain evidence="1 2">ATCC 13740</strain>
    </source>
</reference>
<dbReference type="KEGG" id="scoe:CP976_13655"/>
<organism evidence="1 2">
    <name type="scientific">Streptomyces coeruleorubidus</name>
    <dbReference type="NCBI Taxonomy" id="116188"/>
    <lineage>
        <taxon>Bacteria</taxon>
        <taxon>Bacillati</taxon>
        <taxon>Actinomycetota</taxon>
        <taxon>Actinomycetes</taxon>
        <taxon>Kitasatosporales</taxon>
        <taxon>Streptomycetaceae</taxon>
        <taxon>Streptomyces</taxon>
    </lineage>
</organism>
<proteinExistence type="predicted"/>